<evidence type="ECO:0000313" key="2">
    <source>
        <dbReference type="Proteomes" id="UP000050525"/>
    </source>
</evidence>
<evidence type="ECO:0000313" key="1">
    <source>
        <dbReference type="EMBL" id="KYO43609.1"/>
    </source>
</evidence>
<gene>
    <name evidence="1" type="ORF">Y1Q_0013624</name>
</gene>
<proteinExistence type="predicted"/>
<name>A0A151P3V5_ALLMI</name>
<accession>A0A151P3V5</accession>
<reference evidence="1 2" key="1">
    <citation type="journal article" date="2012" name="Genome Biol.">
        <title>Sequencing three crocodilian genomes to illuminate the evolution of archosaurs and amniotes.</title>
        <authorList>
            <person name="St John J.A."/>
            <person name="Braun E.L."/>
            <person name="Isberg S.R."/>
            <person name="Miles L.G."/>
            <person name="Chong A.Y."/>
            <person name="Gongora J."/>
            <person name="Dalzell P."/>
            <person name="Moran C."/>
            <person name="Bed'hom B."/>
            <person name="Abzhanov A."/>
            <person name="Burgess S.C."/>
            <person name="Cooksey A.M."/>
            <person name="Castoe T.A."/>
            <person name="Crawford N.G."/>
            <person name="Densmore L.D."/>
            <person name="Drew J.C."/>
            <person name="Edwards S.V."/>
            <person name="Faircloth B.C."/>
            <person name="Fujita M.K."/>
            <person name="Greenwold M.J."/>
            <person name="Hoffmann F.G."/>
            <person name="Howard J.M."/>
            <person name="Iguchi T."/>
            <person name="Janes D.E."/>
            <person name="Khan S.Y."/>
            <person name="Kohno S."/>
            <person name="de Koning A.J."/>
            <person name="Lance S.L."/>
            <person name="McCarthy F.M."/>
            <person name="McCormack J.E."/>
            <person name="Merchant M.E."/>
            <person name="Peterson D.G."/>
            <person name="Pollock D.D."/>
            <person name="Pourmand N."/>
            <person name="Raney B.J."/>
            <person name="Roessler K.A."/>
            <person name="Sanford J.R."/>
            <person name="Sawyer R.H."/>
            <person name="Schmidt C.J."/>
            <person name="Triplett E.W."/>
            <person name="Tuberville T.D."/>
            <person name="Venegas-Anaya M."/>
            <person name="Howard J.T."/>
            <person name="Jarvis E.D."/>
            <person name="Guillette L.J.Jr."/>
            <person name="Glenn T.C."/>
            <person name="Green R.E."/>
            <person name="Ray D.A."/>
        </authorList>
    </citation>
    <scope>NUCLEOTIDE SEQUENCE [LARGE SCALE GENOMIC DNA]</scope>
    <source>
        <strain evidence="1">KSC_2009_1</strain>
    </source>
</reference>
<dbReference type="Proteomes" id="UP000050525">
    <property type="component" value="Unassembled WGS sequence"/>
</dbReference>
<keyword evidence="2" id="KW-1185">Reference proteome</keyword>
<dbReference type="EMBL" id="AKHW03001146">
    <property type="protein sequence ID" value="KYO43609.1"/>
    <property type="molecule type" value="Genomic_DNA"/>
</dbReference>
<protein>
    <submittedName>
        <fullName evidence="1">Uncharacterized protein</fullName>
    </submittedName>
</protein>
<dbReference type="AlphaFoldDB" id="A0A151P3V5"/>
<organism evidence="1 2">
    <name type="scientific">Alligator mississippiensis</name>
    <name type="common">American alligator</name>
    <dbReference type="NCBI Taxonomy" id="8496"/>
    <lineage>
        <taxon>Eukaryota</taxon>
        <taxon>Metazoa</taxon>
        <taxon>Chordata</taxon>
        <taxon>Craniata</taxon>
        <taxon>Vertebrata</taxon>
        <taxon>Euteleostomi</taxon>
        <taxon>Archelosauria</taxon>
        <taxon>Archosauria</taxon>
        <taxon>Crocodylia</taxon>
        <taxon>Alligatoridae</taxon>
        <taxon>Alligatorinae</taxon>
        <taxon>Alligator</taxon>
    </lineage>
</organism>
<comment type="caution">
    <text evidence="1">The sequence shown here is derived from an EMBL/GenBank/DDBJ whole genome shotgun (WGS) entry which is preliminary data.</text>
</comment>
<sequence>MLISVSLTRVKGSLLRPAILWLFRSDISDNPTFPHLATAAVLNDVVFSRAWPDRRHFRIFCSSEVSEALLLPVGFLMWIDLLALL</sequence>